<gene>
    <name evidence="1" type="ORF">DCAF_LOCUS643</name>
</gene>
<reference evidence="1 2" key="1">
    <citation type="submission" date="2024-01" db="EMBL/GenBank/DDBJ databases">
        <authorList>
            <person name="Waweru B."/>
        </authorList>
    </citation>
    <scope>NUCLEOTIDE SEQUENCE [LARGE SCALE GENOMIC DNA]</scope>
</reference>
<evidence type="ECO:0000313" key="2">
    <source>
        <dbReference type="Proteomes" id="UP001314170"/>
    </source>
</evidence>
<dbReference type="AlphaFoldDB" id="A0AAV1QQ82"/>
<keyword evidence="2" id="KW-1185">Reference proteome</keyword>
<name>A0AAV1QQ82_9ROSI</name>
<dbReference type="Proteomes" id="UP001314170">
    <property type="component" value="Unassembled WGS sequence"/>
</dbReference>
<sequence>MESKLKLNIRLRVSSIRKQMEELMRNSQAWKPYNAPHMSLNRSVLFVQEKLRDSMRNLLKIRCKKLGKATNVQNQR</sequence>
<organism evidence="1 2">
    <name type="scientific">Dovyalis caffra</name>
    <dbReference type="NCBI Taxonomy" id="77055"/>
    <lineage>
        <taxon>Eukaryota</taxon>
        <taxon>Viridiplantae</taxon>
        <taxon>Streptophyta</taxon>
        <taxon>Embryophyta</taxon>
        <taxon>Tracheophyta</taxon>
        <taxon>Spermatophyta</taxon>
        <taxon>Magnoliopsida</taxon>
        <taxon>eudicotyledons</taxon>
        <taxon>Gunneridae</taxon>
        <taxon>Pentapetalae</taxon>
        <taxon>rosids</taxon>
        <taxon>fabids</taxon>
        <taxon>Malpighiales</taxon>
        <taxon>Salicaceae</taxon>
        <taxon>Flacourtieae</taxon>
        <taxon>Dovyalis</taxon>
    </lineage>
</organism>
<proteinExistence type="predicted"/>
<evidence type="ECO:0000313" key="1">
    <source>
        <dbReference type="EMBL" id="CAK7323028.1"/>
    </source>
</evidence>
<dbReference type="EMBL" id="CAWUPB010000058">
    <property type="protein sequence ID" value="CAK7323028.1"/>
    <property type="molecule type" value="Genomic_DNA"/>
</dbReference>
<accession>A0AAV1QQ82</accession>
<protein>
    <submittedName>
        <fullName evidence="1">Uncharacterized protein</fullName>
    </submittedName>
</protein>
<comment type="caution">
    <text evidence="1">The sequence shown here is derived from an EMBL/GenBank/DDBJ whole genome shotgun (WGS) entry which is preliminary data.</text>
</comment>